<name>A0ABS8ST48_DATST</name>
<accession>A0ABS8ST48</accession>
<feature type="non-terminal residue" evidence="1">
    <location>
        <position position="1"/>
    </location>
</feature>
<organism evidence="1 2">
    <name type="scientific">Datura stramonium</name>
    <name type="common">Jimsonweed</name>
    <name type="synonym">Common thornapple</name>
    <dbReference type="NCBI Taxonomy" id="4076"/>
    <lineage>
        <taxon>Eukaryota</taxon>
        <taxon>Viridiplantae</taxon>
        <taxon>Streptophyta</taxon>
        <taxon>Embryophyta</taxon>
        <taxon>Tracheophyta</taxon>
        <taxon>Spermatophyta</taxon>
        <taxon>Magnoliopsida</taxon>
        <taxon>eudicotyledons</taxon>
        <taxon>Gunneridae</taxon>
        <taxon>Pentapetalae</taxon>
        <taxon>asterids</taxon>
        <taxon>lamiids</taxon>
        <taxon>Solanales</taxon>
        <taxon>Solanaceae</taxon>
        <taxon>Solanoideae</taxon>
        <taxon>Datureae</taxon>
        <taxon>Datura</taxon>
    </lineage>
</organism>
<reference evidence="1 2" key="1">
    <citation type="journal article" date="2021" name="BMC Genomics">
        <title>Datura genome reveals duplications of psychoactive alkaloid biosynthetic genes and high mutation rate following tissue culture.</title>
        <authorList>
            <person name="Rajewski A."/>
            <person name="Carter-House D."/>
            <person name="Stajich J."/>
            <person name="Litt A."/>
        </authorList>
    </citation>
    <scope>NUCLEOTIDE SEQUENCE [LARGE SCALE GENOMIC DNA]</scope>
    <source>
        <strain evidence="1">AR-01</strain>
    </source>
</reference>
<gene>
    <name evidence="1" type="ORF">HAX54_047733</name>
</gene>
<dbReference type="Proteomes" id="UP000823775">
    <property type="component" value="Unassembled WGS sequence"/>
</dbReference>
<keyword evidence="2" id="KW-1185">Reference proteome</keyword>
<sequence>MDECVYDLRVLSDFGEWEGKLDLREFEFEIVRNREGNFEKLTWDLTGHVTTKVLPNESCPESLALYSDKPQEVVTTSDLTGPRVVLTSRLGQQSTNLVLFGTNNSSSKFWFQTKFLILITYTYQHT</sequence>
<protein>
    <submittedName>
        <fullName evidence="1">Uncharacterized protein</fullName>
    </submittedName>
</protein>
<comment type="caution">
    <text evidence="1">The sequence shown here is derived from an EMBL/GenBank/DDBJ whole genome shotgun (WGS) entry which is preliminary data.</text>
</comment>
<proteinExistence type="predicted"/>
<evidence type="ECO:0000313" key="1">
    <source>
        <dbReference type="EMBL" id="MCD7462083.1"/>
    </source>
</evidence>
<dbReference type="EMBL" id="JACEIK010000778">
    <property type="protein sequence ID" value="MCD7462083.1"/>
    <property type="molecule type" value="Genomic_DNA"/>
</dbReference>
<evidence type="ECO:0000313" key="2">
    <source>
        <dbReference type="Proteomes" id="UP000823775"/>
    </source>
</evidence>